<keyword evidence="4" id="KW-1185">Reference proteome</keyword>
<protein>
    <submittedName>
        <fullName evidence="3">Uncharacterized protein</fullName>
    </submittedName>
</protein>
<keyword evidence="2" id="KW-1133">Transmembrane helix</keyword>
<keyword evidence="2" id="KW-0472">Membrane</keyword>
<name>A0A061GWJ3_THECC</name>
<gene>
    <name evidence="3" type="ORF">TCM_041932</name>
</gene>
<keyword evidence="2" id="KW-0812">Transmembrane</keyword>
<dbReference type="InParanoid" id="A0A061GWJ3"/>
<dbReference type="HOGENOM" id="CLU_1291007_0_0_1"/>
<dbReference type="Gene3D" id="3.80.10.10">
    <property type="entry name" value="Ribonuclease Inhibitor"/>
    <property type="match status" value="1"/>
</dbReference>
<feature type="transmembrane region" description="Helical" evidence="2">
    <location>
        <begin position="72"/>
        <end position="97"/>
    </location>
</feature>
<proteinExistence type="predicted"/>
<evidence type="ECO:0000313" key="4">
    <source>
        <dbReference type="Proteomes" id="UP000026915"/>
    </source>
</evidence>
<evidence type="ECO:0000256" key="2">
    <source>
        <dbReference type="SAM" id="Phobius"/>
    </source>
</evidence>
<dbReference type="InterPro" id="IPR032675">
    <property type="entry name" value="LRR_dom_sf"/>
</dbReference>
<sequence length="214" mass="23532">MHCTVVLPSCFRDLRNNSLDGPIPDFLGKLPNLSDLRDNRFTGDVLQSITGNKQLKYMIGNKGMNQSRGERLALIVGLAVGLPIFLVFVIFLVYFLVRKQKTLTQGQVTEVEVGGGQPQEGMVSTTLSTEALFRPSSLAIEHTSSMSNGDGVATDPGSSHIHHLPLENDDPGSMSTVEETSMDANAGSVYYHTPFVQMIDEEELNDLLRQHRQN</sequence>
<dbReference type="Proteomes" id="UP000026915">
    <property type="component" value="Chromosome 9"/>
</dbReference>
<dbReference type="AlphaFoldDB" id="A0A061GWJ3"/>
<dbReference type="Gramene" id="EOY34180">
    <property type="protein sequence ID" value="EOY34180"/>
    <property type="gene ID" value="TCM_041932"/>
</dbReference>
<feature type="region of interest" description="Disordered" evidence="1">
    <location>
        <begin position="144"/>
        <end position="174"/>
    </location>
</feature>
<evidence type="ECO:0000256" key="1">
    <source>
        <dbReference type="SAM" id="MobiDB-lite"/>
    </source>
</evidence>
<organism evidence="3 4">
    <name type="scientific">Theobroma cacao</name>
    <name type="common">Cacao</name>
    <name type="synonym">Cocoa</name>
    <dbReference type="NCBI Taxonomy" id="3641"/>
    <lineage>
        <taxon>Eukaryota</taxon>
        <taxon>Viridiplantae</taxon>
        <taxon>Streptophyta</taxon>
        <taxon>Embryophyta</taxon>
        <taxon>Tracheophyta</taxon>
        <taxon>Spermatophyta</taxon>
        <taxon>Magnoliopsida</taxon>
        <taxon>eudicotyledons</taxon>
        <taxon>Gunneridae</taxon>
        <taxon>Pentapetalae</taxon>
        <taxon>rosids</taxon>
        <taxon>malvids</taxon>
        <taxon>Malvales</taxon>
        <taxon>Malvaceae</taxon>
        <taxon>Byttnerioideae</taxon>
        <taxon>Theobroma</taxon>
    </lineage>
</organism>
<accession>A0A061GWJ3</accession>
<dbReference type="EMBL" id="CM001887">
    <property type="protein sequence ID" value="EOY34180.1"/>
    <property type="molecule type" value="Genomic_DNA"/>
</dbReference>
<reference evidence="3 4" key="1">
    <citation type="journal article" date="2013" name="Genome Biol.">
        <title>The genome sequence of the most widely cultivated cacao type and its use to identify candidate genes regulating pod color.</title>
        <authorList>
            <person name="Motamayor J.C."/>
            <person name="Mockaitis K."/>
            <person name="Schmutz J."/>
            <person name="Haiminen N."/>
            <person name="Iii D.L."/>
            <person name="Cornejo O."/>
            <person name="Findley S.D."/>
            <person name="Zheng P."/>
            <person name="Utro F."/>
            <person name="Royaert S."/>
            <person name="Saski C."/>
            <person name="Jenkins J."/>
            <person name="Podicheti R."/>
            <person name="Zhao M."/>
            <person name="Scheffler B.E."/>
            <person name="Stack J.C."/>
            <person name="Feltus F.A."/>
            <person name="Mustiga G.M."/>
            <person name="Amores F."/>
            <person name="Phillips W."/>
            <person name="Marelli J.P."/>
            <person name="May G.D."/>
            <person name="Shapiro H."/>
            <person name="Ma J."/>
            <person name="Bustamante C.D."/>
            <person name="Schnell R.J."/>
            <person name="Main D."/>
            <person name="Gilbert D."/>
            <person name="Parida L."/>
            <person name="Kuhn D.N."/>
        </authorList>
    </citation>
    <scope>NUCLEOTIDE SEQUENCE [LARGE SCALE GENOMIC DNA]</scope>
    <source>
        <strain evidence="4">cv. Matina 1-6</strain>
    </source>
</reference>
<evidence type="ECO:0000313" key="3">
    <source>
        <dbReference type="EMBL" id="EOY34180.1"/>
    </source>
</evidence>